<accession>A0A8R7QU93</accession>
<proteinExistence type="predicted"/>
<keyword evidence="2" id="KW-1185">Reference proteome</keyword>
<reference evidence="1" key="3">
    <citation type="submission" date="2022-06" db="UniProtKB">
        <authorList>
            <consortium name="EnsemblPlants"/>
        </authorList>
    </citation>
    <scope>IDENTIFICATION</scope>
</reference>
<dbReference type="AlphaFoldDB" id="A0A8R7QU93"/>
<protein>
    <submittedName>
        <fullName evidence="1">Uncharacterized protein</fullName>
    </submittedName>
</protein>
<name>A0A8R7QU93_TRIUA</name>
<organism evidence="1 2">
    <name type="scientific">Triticum urartu</name>
    <name type="common">Red wild einkorn</name>
    <name type="synonym">Crithodium urartu</name>
    <dbReference type="NCBI Taxonomy" id="4572"/>
    <lineage>
        <taxon>Eukaryota</taxon>
        <taxon>Viridiplantae</taxon>
        <taxon>Streptophyta</taxon>
        <taxon>Embryophyta</taxon>
        <taxon>Tracheophyta</taxon>
        <taxon>Spermatophyta</taxon>
        <taxon>Magnoliopsida</taxon>
        <taxon>Liliopsida</taxon>
        <taxon>Poales</taxon>
        <taxon>Poaceae</taxon>
        <taxon>BOP clade</taxon>
        <taxon>Pooideae</taxon>
        <taxon>Triticodae</taxon>
        <taxon>Triticeae</taxon>
        <taxon>Triticinae</taxon>
        <taxon>Triticum</taxon>
    </lineage>
</organism>
<dbReference type="EnsemblPlants" id="TuG1812G0600002999.01.T01">
    <property type="protein sequence ID" value="TuG1812G0600002999.01.T01.cds446923"/>
    <property type="gene ID" value="TuG1812G0600002999.01"/>
</dbReference>
<dbReference type="Proteomes" id="UP000015106">
    <property type="component" value="Chromosome 6"/>
</dbReference>
<reference evidence="1" key="2">
    <citation type="submission" date="2018-03" db="EMBL/GenBank/DDBJ databases">
        <title>The Triticum urartu genome reveals the dynamic nature of wheat genome evolution.</title>
        <authorList>
            <person name="Ling H."/>
            <person name="Ma B."/>
            <person name="Shi X."/>
            <person name="Liu H."/>
            <person name="Dong L."/>
            <person name="Sun H."/>
            <person name="Cao Y."/>
            <person name="Gao Q."/>
            <person name="Zheng S."/>
            <person name="Li Y."/>
            <person name="Yu Y."/>
            <person name="Du H."/>
            <person name="Qi M."/>
            <person name="Li Y."/>
            <person name="Yu H."/>
            <person name="Cui Y."/>
            <person name="Wang N."/>
            <person name="Chen C."/>
            <person name="Wu H."/>
            <person name="Zhao Y."/>
            <person name="Zhang J."/>
            <person name="Li Y."/>
            <person name="Zhou W."/>
            <person name="Zhang B."/>
            <person name="Hu W."/>
            <person name="Eijk M."/>
            <person name="Tang J."/>
            <person name="Witsenboer H."/>
            <person name="Zhao S."/>
            <person name="Li Z."/>
            <person name="Zhang A."/>
            <person name="Wang D."/>
            <person name="Liang C."/>
        </authorList>
    </citation>
    <scope>NUCLEOTIDE SEQUENCE [LARGE SCALE GENOMIC DNA]</scope>
    <source>
        <strain evidence="1">cv. G1812</strain>
    </source>
</reference>
<evidence type="ECO:0000313" key="2">
    <source>
        <dbReference type="Proteomes" id="UP000015106"/>
    </source>
</evidence>
<evidence type="ECO:0000313" key="1">
    <source>
        <dbReference type="EnsemblPlants" id="TuG1812G0600002999.01.T01.cds446923"/>
    </source>
</evidence>
<reference evidence="2" key="1">
    <citation type="journal article" date="2013" name="Nature">
        <title>Draft genome of the wheat A-genome progenitor Triticum urartu.</title>
        <authorList>
            <person name="Ling H.Q."/>
            <person name="Zhao S."/>
            <person name="Liu D."/>
            <person name="Wang J."/>
            <person name="Sun H."/>
            <person name="Zhang C."/>
            <person name="Fan H."/>
            <person name="Li D."/>
            <person name="Dong L."/>
            <person name="Tao Y."/>
            <person name="Gao C."/>
            <person name="Wu H."/>
            <person name="Li Y."/>
            <person name="Cui Y."/>
            <person name="Guo X."/>
            <person name="Zheng S."/>
            <person name="Wang B."/>
            <person name="Yu K."/>
            <person name="Liang Q."/>
            <person name="Yang W."/>
            <person name="Lou X."/>
            <person name="Chen J."/>
            <person name="Feng M."/>
            <person name="Jian J."/>
            <person name="Zhang X."/>
            <person name="Luo G."/>
            <person name="Jiang Y."/>
            <person name="Liu J."/>
            <person name="Wang Z."/>
            <person name="Sha Y."/>
            <person name="Zhang B."/>
            <person name="Wu H."/>
            <person name="Tang D."/>
            <person name="Shen Q."/>
            <person name="Xue P."/>
            <person name="Zou S."/>
            <person name="Wang X."/>
            <person name="Liu X."/>
            <person name="Wang F."/>
            <person name="Yang Y."/>
            <person name="An X."/>
            <person name="Dong Z."/>
            <person name="Zhang K."/>
            <person name="Zhang X."/>
            <person name="Luo M.C."/>
            <person name="Dvorak J."/>
            <person name="Tong Y."/>
            <person name="Wang J."/>
            <person name="Yang H."/>
            <person name="Li Z."/>
            <person name="Wang D."/>
            <person name="Zhang A."/>
            <person name="Wang J."/>
        </authorList>
    </citation>
    <scope>NUCLEOTIDE SEQUENCE</scope>
    <source>
        <strain evidence="2">cv. G1812</strain>
    </source>
</reference>
<dbReference type="Gramene" id="TuG1812G0600002999.01.T01">
    <property type="protein sequence ID" value="TuG1812G0600002999.01.T01.cds446923"/>
    <property type="gene ID" value="TuG1812G0600002999.01"/>
</dbReference>
<sequence length="29" mass="3347">MDNNSCGAWPVPLFMCELSVRLFISIQFK</sequence>